<organism evidence="1 2">
    <name type="scientific">Actinoplanes oblitus</name>
    <dbReference type="NCBI Taxonomy" id="3040509"/>
    <lineage>
        <taxon>Bacteria</taxon>
        <taxon>Bacillati</taxon>
        <taxon>Actinomycetota</taxon>
        <taxon>Actinomycetes</taxon>
        <taxon>Micromonosporales</taxon>
        <taxon>Micromonosporaceae</taxon>
        <taxon>Actinoplanes</taxon>
    </lineage>
</organism>
<reference evidence="1 2" key="1">
    <citation type="submission" date="2023-06" db="EMBL/GenBank/DDBJ databases">
        <authorList>
            <person name="Yushchuk O."/>
            <person name="Binda E."/>
            <person name="Ruckert-Reed C."/>
            <person name="Fedorenko V."/>
            <person name="Kalinowski J."/>
            <person name="Marinelli F."/>
        </authorList>
    </citation>
    <scope>NUCLEOTIDE SEQUENCE [LARGE SCALE GENOMIC DNA]</scope>
    <source>
        <strain evidence="1 2">NRRL 3884</strain>
    </source>
</reference>
<dbReference type="SUPFAM" id="SSF51294">
    <property type="entry name" value="Hedgehog/intein (Hint) domain"/>
    <property type="match status" value="1"/>
</dbReference>
<gene>
    <name evidence="1" type="ORF">ACTOB_004978</name>
</gene>
<evidence type="ECO:0008006" key="3">
    <source>
        <dbReference type="Google" id="ProtNLM"/>
    </source>
</evidence>
<dbReference type="InterPro" id="IPR036844">
    <property type="entry name" value="Hint_dom_sf"/>
</dbReference>
<name>A0ABY8W9A5_9ACTN</name>
<dbReference type="Gene3D" id="2.170.16.10">
    <property type="entry name" value="Hedgehog/Intein (Hint) domain"/>
    <property type="match status" value="1"/>
</dbReference>
<accession>A0ABY8W9A5</accession>
<proteinExistence type="predicted"/>
<sequence length="480" mass="52251">MVSQICLDKIATKPPPLNRPCPSICNEKNFIDGTHCKALGLNDEEPFMTQDPDFGGPGVPGFCYCCCSCFTLGTPIEVAPAQYELIENVQQGDLVLAAGLDLDWKPCRVRLQSGPLDRRIVPGLWQVRYQIPGEAGTRDLVTTPDHLFLLHGRRTLKPVQNLVPGDGLTTKDGASANVLFAVRCDNVDTAVHTLVMDGDFDGTDPSGHLVNSNGVVTADYIIQTFFERQGNAESFASLFEPGGNNLVAGSPEYVRSYPSPELQAYLNNPSSWPKGIVPIAPAETIQPPREAVGYLTSDQAADVAKNAEFHGTWIASNQAVMLRLFKEHRAYHPDTVCIIDRDGETPNAFSWYRAGQKFILFTGAFLRVKGLYREFYSLVLSVLQAHVDGTPSATDADYEAVAYHLREKYDGPHYATTVTGALEQAATLFASVSSENSGAGQIGTTELPSVGDRLQTYQGAISFRRIPNSETSGRAANRQS</sequence>
<dbReference type="Proteomes" id="UP001240150">
    <property type="component" value="Chromosome"/>
</dbReference>
<keyword evidence="2" id="KW-1185">Reference proteome</keyword>
<dbReference type="RefSeq" id="WP_284914221.1">
    <property type="nucleotide sequence ID" value="NZ_CP126980.1"/>
</dbReference>
<dbReference type="EMBL" id="CP126980">
    <property type="protein sequence ID" value="WIM93013.1"/>
    <property type="molecule type" value="Genomic_DNA"/>
</dbReference>
<protein>
    <recommendedName>
        <fullName evidence="3">Hint domain-containing protein</fullName>
    </recommendedName>
</protein>
<evidence type="ECO:0000313" key="1">
    <source>
        <dbReference type="EMBL" id="WIM93013.1"/>
    </source>
</evidence>
<evidence type="ECO:0000313" key="2">
    <source>
        <dbReference type="Proteomes" id="UP001240150"/>
    </source>
</evidence>